<dbReference type="Proteomes" id="UP000499080">
    <property type="component" value="Unassembled WGS sequence"/>
</dbReference>
<protein>
    <submittedName>
        <fullName evidence="1">Uncharacterized protein</fullName>
    </submittedName>
</protein>
<name>A0A4Y2R367_ARAVE</name>
<comment type="caution">
    <text evidence="1">The sequence shown here is derived from an EMBL/GenBank/DDBJ whole genome shotgun (WGS) entry which is preliminary data.</text>
</comment>
<proteinExistence type="predicted"/>
<keyword evidence="2" id="KW-1185">Reference proteome</keyword>
<dbReference type="AlphaFoldDB" id="A0A4Y2R367"/>
<dbReference type="EMBL" id="BGPR01015659">
    <property type="protein sequence ID" value="GBN70112.1"/>
    <property type="molecule type" value="Genomic_DNA"/>
</dbReference>
<gene>
    <name evidence="1" type="ORF">AVEN_7190_1</name>
</gene>
<accession>A0A4Y2R367</accession>
<evidence type="ECO:0000313" key="1">
    <source>
        <dbReference type="EMBL" id="GBN70112.1"/>
    </source>
</evidence>
<organism evidence="1 2">
    <name type="scientific">Araneus ventricosus</name>
    <name type="common">Orbweaver spider</name>
    <name type="synonym">Epeira ventricosa</name>
    <dbReference type="NCBI Taxonomy" id="182803"/>
    <lineage>
        <taxon>Eukaryota</taxon>
        <taxon>Metazoa</taxon>
        <taxon>Ecdysozoa</taxon>
        <taxon>Arthropoda</taxon>
        <taxon>Chelicerata</taxon>
        <taxon>Arachnida</taxon>
        <taxon>Araneae</taxon>
        <taxon>Araneomorphae</taxon>
        <taxon>Entelegynae</taxon>
        <taxon>Araneoidea</taxon>
        <taxon>Araneidae</taxon>
        <taxon>Araneus</taxon>
    </lineage>
</organism>
<reference evidence="1 2" key="1">
    <citation type="journal article" date="2019" name="Sci. Rep.">
        <title>Orb-weaving spider Araneus ventricosus genome elucidates the spidroin gene catalogue.</title>
        <authorList>
            <person name="Kono N."/>
            <person name="Nakamura H."/>
            <person name="Ohtoshi R."/>
            <person name="Moran D.A.P."/>
            <person name="Shinohara A."/>
            <person name="Yoshida Y."/>
            <person name="Fujiwara M."/>
            <person name="Mori M."/>
            <person name="Tomita M."/>
            <person name="Arakawa K."/>
        </authorList>
    </citation>
    <scope>NUCLEOTIDE SEQUENCE [LARGE SCALE GENOMIC DNA]</scope>
</reference>
<sequence length="132" mass="15795">MKRFYSLCTREGRRRTLVTDNNLTDRLQRNHRNLISEIGTQEKLPTTTTSNPWHRQRMYSVNKDGVKKGHSHRRNVNQRPSSAWCLAGNMLWQEKQLQMSVAIPFRVLDRFLALFYVHRRIHLVGFFKTFHD</sequence>
<evidence type="ECO:0000313" key="2">
    <source>
        <dbReference type="Proteomes" id="UP000499080"/>
    </source>
</evidence>